<sequence length="1209" mass="135370">MLPTSLAGLPDHIPHRTLQLSPIPVDASPPSIEGTSLASPIQAEQLPPPLNNTKPNRFGVFRRFSVHPVHDPEEDLTIDAFTDPHATFHPSASHPSRTPLHAFGRQVLQTVQSKVSAVFAPFANITIFRIMHWLYSGSPMKSAQEVNHLIREAFLAPEFSIEHLADFDANRENHRLDAYSDDSGTFSASDGWRRGEIRIGLPKERVHHTSEEEAPQLNVPGIYHRSLLEVLKAACQDASANAFHWIPFHLFHRSSSGHEERLFGDAYTADGMNEEHEKIQAKARDDREPGDAADLEYVVVPIMISSDSTHLTSFGQASLWPIYVAFANLSKYIRACPSAFALHHLAYIPSLPLSVQTAYQEAYGEPASAAVLRFCKRELMQKIWLLLLDDEFIHAYVHGIVITCGDGIMRRVFPRILTYSADYPEKCLIACIKFLARCPCPDCLVDKGRVHLMGSRSDMRTRTTRRRTDTGPLQVDIASARRSIFCFGAPPEGSAVEGILGATSTTPTRSAFSARLAQYGFQVYQLLVPDLLHEFELGVWKATITHIVRILIAAGGRYVQEFDARFSQIPTFGRSTIRSFGHNTSGFKKLAARDYEDLLQCALPVLEGLLPARFNTIILDLIFLLATWHALAKLRLHSETTLLFLEQTAASLGIQMRTFSRVVCNAYDTRELPKETIARARRKAATHSKGSSAAATSTASAAASSNKRKIFNLNTYKFHRLADYPWSIRRWGTTDNYTTQTSELEHRRVKRFYARTNKNKDFVWQITRHQRRETILNRIRRRALAREAGSAIKAPQAETSRRRSRSQYAKTTPYAPTSASLRPLHLRFEQSEPLPASSPRDHTQISEEQAHPVDIHQYVNDNQDDPAFEGFVHKLQVHVFSRLRAAAQAGEGPDSDSEVSSADLRRLRILRNRMYLQKVMRVNYTSYDMRREQDSVNPRSHPDIMMLAPSEHSHPYLYARVVSIFHVNATIITPNLEEEPEAQLLHVLWVRWFDLDNTVPAGFAARRPYRLRFAGLDDDPFTFIAPSQVLRGVHILPAFHYGRSNAALPYPSIIRGGSNEVDDFVYYYVGMWSDRDLFMRLLGGGIGHRQSYTPFTGYQASAGVDDDDPAAEGSELATGVGSGPGGLDEPSSSSEDDDPEEAYYPSTDDEIEGEEGPEQEEDAHPGCVDMNAEDGVNVEDIIVASDLGPEDGDGEYAMDDLDSAGFAPL</sequence>
<keyword evidence="3" id="KW-1185">Reference proteome</keyword>
<name>A0A1Y2IJE1_TRAC3</name>
<feature type="region of interest" description="Disordered" evidence="1">
    <location>
        <begin position="1186"/>
        <end position="1209"/>
    </location>
</feature>
<dbReference type="AlphaFoldDB" id="A0A1Y2IJE1"/>
<proteinExistence type="predicted"/>
<feature type="region of interest" description="Disordered" evidence="1">
    <location>
        <begin position="1099"/>
        <end position="1171"/>
    </location>
</feature>
<dbReference type="STRING" id="1353009.A0A1Y2IJE1"/>
<feature type="region of interest" description="Disordered" evidence="1">
    <location>
        <begin position="1"/>
        <end position="35"/>
    </location>
</feature>
<dbReference type="Proteomes" id="UP000193067">
    <property type="component" value="Unassembled WGS sequence"/>
</dbReference>
<reference evidence="2 3" key="1">
    <citation type="journal article" date="2015" name="Biotechnol. Biofuels">
        <title>Enhanced degradation of softwood versus hardwood by the white-rot fungus Pycnoporus coccineus.</title>
        <authorList>
            <person name="Couturier M."/>
            <person name="Navarro D."/>
            <person name="Chevret D."/>
            <person name="Henrissat B."/>
            <person name="Piumi F."/>
            <person name="Ruiz-Duenas F.J."/>
            <person name="Martinez A.T."/>
            <person name="Grigoriev I.V."/>
            <person name="Riley R."/>
            <person name="Lipzen A."/>
            <person name="Berrin J.G."/>
            <person name="Master E.R."/>
            <person name="Rosso M.N."/>
        </authorList>
    </citation>
    <scope>NUCLEOTIDE SEQUENCE [LARGE SCALE GENOMIC DNA]</scope>
    <source>
        <strain evidence="2 3">BRFM310</strain>
    </source>
</reference>
<accession>A0A1Y2IJE1</accession>
<organism evidence="2 3">
    <name type="scientific">Trametes coccinea (strain BRFM310)</name>
    <name type="common">Pycnoporus coccineus</name>
    <dbReference type="NCBI Taxonomy" id="1353009"/>
    <lineage>
        <taxon>Eukaryota</taxon>
        <taxon>Fungi</taxon>
        <taxon>Dikarya</taxon>
        <taxon>Basidiomycota</taxon>
        <taxon>Agaricomycotina</taxon>
        <taxon>Agaricomycetes</taxon>
        <taxon>Polyporales</taxon>
        <taxon>Polyporaceae</taxon>
        <taxon>Trametes</taxon>
    </lineage>
</organism>
<feature type="compositionally biased region" description="Acidic residues" evidence="1">
    <location>
        <begin position="1188"/>
        <end position="1202"/>
    </location>
</feature>
<gene>
    <name evidence="2" type="ORF">PYCCODRAFT_1437796</name>
</gene>
<protein>
    <submittedName>
        <fullName evidence="2">Uncharacterized protein</fullName>
    </submittedName>
</protein>
<evidence type="ECO:0000313" key="3">
    <source>
        <dbReference type="Proteomes" id="UP000193067"/>
    </source>
</evidence>
<dbReference type="Pfam" id="PF18759">
    <property type="entry name" value="Plavaka"/>
    <property type="match status" value="1"/>
</dbReference>
<evidence type="ECO:0000313" key="2">
    <source>
        <dbReference type="EMBL" id="OSD00042.1"/>
    </source>
</evidence>
<dbReference type="OrthoDB" id="2687259at2759"/>
<feature type="compositionally biased region" description="Polar residues" evidence="1">
    <location>
        <begin position="806"/>
        <end position="820"/>
    </location>
</feature>
<feature type="region of interest" description="Disordered" evidence="1">
    <location>
        <begin position="787"/>
        <end position="824"/>
    </location>
</feature>
<dbReference type="EMBL" id="KZ084122">
    <property type="protein sequence ID" value="OSD00042.1"/>
    <property type="molecule type" value="Genomic_DNA"/>
</dbReference>
<feature type="compositionally biased region" description="Acidic residues" evidence="1">
    <location>
        <begin position="1134"/>
        <end position="1161"/>
    </location>
</feature>
<dbReference type="InterPro" id="IPR041078">
    <property type="entry name" value="Plavaka"/>
</dbReference>
<evidence type="ECO:0000256" key="1">
    <source>
        <dbReference type="SAM" id="MobiDB-lite"/>
    </source>
</evidence>